<dbReference type="AlphaFoldDB" id="A0A2S6ND29"/>
<name>A0A2S6ND29_9HYPH</name>
<comment type="caution">
    <text evidence="3">The sequence shown here is derived from an EMBL/GenBank/DDBJ whole genome shotgun (WGS) entry which is preliminary data.</text>
</comment>
<dbReference type="Gene3D" id="3.40.50.150">
    <property type="entry name" value="Vaccinia Virus protein VP39"/>
    <property type="match status" value="1"/>
</dbReference>
<dbReference type="Proteomes" id="UP000239089">
    <property type="component" value="Unassembled WGS sequence"/>
</dbReference>
<dbReference type="NCBIfam" id="TIGR01444">
    <property type="entry name" value="fkbM_fam"/>
    <property type="match status" value="1"/>
</dbReference>
<dbReference type="InterPro" id="IPR006342">
    <property type="entry name" value="FkbM_mtfrase"/>
</dbReference>
<sequence>MRKTSEGQIMLKHRLPLIGRLYRQRDKARNELREVREQLSHMQNETETSVKPVDQRLYVLEGVMLEIPLNIMSDKFHSDLMNGTYEDKELSPIRKNLRPDDTVLELGAAVGFISTWVAKMLPQGRVVTYEANPNMIPVAANNHKRNNVNVVLNHALVTSSDSETMDFFVDKTFFWDSGIYARAHDNGSVREKISVRSENFSKILREVDPSILIIDIEGGEVGLFDNVSSLGRVRHIFFELHAFIGPLEIHRIFKKLDELGYVYDEIHSTGYIATFSLGSGLITSS</sequence>
<dbReference type="InterPro" id="IPR052514">
    <property type="entry name" value="SAM-dependent_MTase"/>
</dbReference>
<dbReference type="Pfam" id="PF05050">
    <property type="entry name" value="Methyltransf_21"/>
    <property type="match status" value="1"/>
</dbReference>
<dbReference type="InterPro" id="IPR029063">
    <property type="entry name" value="SAM-dependent_MTases_sf"/>
</dbReference>
<dbReference type="PANTHER" id="PTHR34203:SF15">
    <property type="entry name" value="SLL1173 PROTEIN"/>
    <property type="match status" value="1"/>
</dbReference>
<evidence type="ECO:0000313" key="4">
    <source>
        <dbReference type="Proteomes" id="UP000239089"/>
    </source>
</evidence>
<dbReference type="EMBL" id="NHSJ01000038">
    <property type="protein sequence ID" value="PPQ32518.1"/>
    <property type="molecule type" value="Genomic_DNA"/>
</dbReference>
<evidence type="ECO:0000313" key="3">
    <source>
        <dbReference type="EMBL" id="PPQ32518.1"/>
    </source>
</evidence>
<gene>
    <name evidence="3" type="ORF">CCR94_04850</name>
</gene>
<evidence type="ECO:0000256" key="1">
    <source>
        <dbReference type="SAM" id="Coils"/>
    </source>
</evidence>
<dbReference type="CDD" id="cd02440">
    <property type="entry name" value="AdoMet_MTases"/>
    <property type="match status" value="1"/>
</dbReference>
<protein>
    <recommendedName>
        <fullName evidence="2">Methyltransferase FkbM domain-containing protein</fullName>
    </recommendedName>
</protein>
<feature type="coiled-coil region" evidence="1">
    <location>
        <begin position="18"/>
        <end position="45"/>
    </location>
</feature>
<proteinExistence type="predicted"/>
<dbReference type="PANTHER" id="PTHR34203">
    <property type="entry name" value="METHYLTRANSFERASE, FKBM FAMILY PROTEIN"/>
    <property type="match status" value="1"/>
</dbReference>
<evidence type="ECO:0000259" key="2">
    <source>
        <dbReference type="Pfam" id="PF05050"/>
    </source>
</evidence>
<dbReference type="SUPFAM" id="SSF53335">
    <property type="entry name" value="S-adenosyl-L-methionine-dependent methyltransferases"/>
    <property type="match status" value="1"/>
</dbReference>
<accession>A0A2S6ND29</accession>
<keyword evidence="1" id="KW-0175">Coiled coil</keyword>
<organism evidence="3 4">
    <name type="scientific">Rhodoblastus sphagnicola</name>
    <dbReference type="NCBI Taxonomy" id="333368"/>
    <lineage>
        <taxon>Bacteria</taxon>
        <taxon>Pseudomonadati</taxon>
        <taxon>Pseudomonadota</taxon>
        <taxon>Alphaproteobacteria</taxon>
        <taxon>Hyphomicrobiales</taxon>
        <taxon>Rhodoblastaceae</taxon>
        <taxon>Rhodoblastus</taxon>
    </lineage>
</organism>
<reference evidence="3 4" key="1">
    <citation type="journal article" date="2018" name="Arch. Microbiol.">
        <title>New insights into the metabolic potential of the phototrophic purple bacterium Rhodopila globiformis DSM 161(T) from its draft genome sequence and evidence for a vanadium-dependent nitrogenase.</title>
        <authorList>
            <person name="Imhoff J.F."/>
            <person name="Rahn T."/>
            <person name="Kunzel S."/>
            <person name="Neulinger S.C."/>
        </authorList>
    </citation>
    <scope>NUCLEOTIDE SEQUENCE [LARGE SCALE GENOMIC DNA]</scope>
    <source>
        <strain evidence="3 4">DSM 16996</strain>
    </source>
</reference>
<keyword evidence="4" id="KW-1185">Reference proteome</keyword>
<feature type="domain" description="Methyltransferase FkbM" evidence="2">
    <location>
        <begin position="107"/>
        <end position="263"/>
    </location>
</feature>